<protein>
    <submittedName>
        <fullName evidence="2">Uncharacterized protein</fullName>
    </submittedName>
</protein>
<name>A0A8J5TGD6_ZIZPA</name>
<reference evidence="2" key="2">
    <citation type="submission" date="2021-02" db="EMBL/GenBank/DDBJ databases">
        <authorList>
            <person name="Kimball J.A."/>
            <person name="Haas M.W."/>
            <person name="Macchietto M."/>
            <person name="Kono T."/>
            <person name="Duquette J."/>
            <person name="Shao M."/>
        </authorList>
    </citation>
    <scope>NUCLEOTIDE SEQUENCE</scope>
    <source>
        <tissue evidence="2">Fresh leaf tissue</tissue>
    </source>
</reference>
<feature type="region of interest" description="Disordered" evidence="1">
    <location>
        <begin position="57"/>
        <end position="79"/>
    </location>
</feature>
<gene>
    <name evidence="2" type="ORF">GUJ93_ZPchr0006g41081</name>
</gene>
<reference evidence="2" key="1">
    <citation type="journal article" date="2021" name="bioRxiv">
        <title>Whole Genome Assembly and Annotation of Northern Wild Rice, Zizania palustris L., Supports a Whole Genome Duplication in the Zizania Genus.</title>
        <authorList>
            <person name="Haas M."/>
            <person name="Kono T."/>
            <person name="Macchietto M."/>
            <person name="Millas R."/>
            <person name="McGilp L."/>
            <person name="Shao M."/>
            <person name="Duquette J."/>
            <person name="Hirsch C.N."/>
            <person name="Kimball J."/>
        </authorList>
    </citation>
    <scope>NUCLEOTIDE SEQUENCE</scope>
    <source>
        <tissue evidence="2">Fresh leaf tissue</tissue>
    </source>
</reference>
<feature type="compositionally biased region" description="Basic and acidic residues" evidence="1">
    <location>
        <begin position="58"/>
        <end position="68"/>
    </location>
</feature>
<sequence>MSTETRTEAGRREPRPKVRNTSRWHADDVDIRSAAPFTADNPVDTLRCRLLSVAPFHHRGDEGHHDSARPVAPSGEWSD</sequence>
<evidence type="ECO:0000313" key="3">
    <source>
        <dbReference type="Proteomes" id="UP000729402"/>
    </source>
</evidence>
<dbReference type="AlphaFoldDB" id="A0A8J5TGD6"/>
<comment type="caution">
    <text evidence="2">The sequence shown here is derived from an EMBL/GenBank/DDBJ whole genome shotgun (WGS) entry which is preliminary data.</text>
</comment>
<proteinExistence type="predicted"/>
<dbReference type="EMBL" id="JAAALK010000283">
    <property type="protein sequence ID" value="KAG8076401.1"/>
    <property type="molecule type" value="Genomic_DNA"/>
</dbReference>
<feature type="compositionally biased region" description="Basic and acidic residues" evidence="1">
    <location>
        <begin position="1"/>
        <end position="16"/>
    </location>
</feature>
<accession>A0A8J5TGD6</accession>
<feature type="region of interest" description="Disordered" evidence="1">
    <location>
        <begin position="1"/>
        <end position="27"/>
    </location>
</feature>
<dbReference type="Proteomes" id="UP000729402">
    <property type="component" value="Unassembled WGS sequence"/>
</dbReference>
<evidence type="ECO:0000313" key="2">
    <source>
        <dbReference type="EMBL" id="KAG8076401.1"/>
    </source>
</evidence>
<evidence type="ECO:0000256" key="1">
    <source>
        <dbReference type="SAM" id="MobiDB-lite"/>
    </source>
</evidence>
<organism evidence="2 3">
    <name type="scientific">Zizania palustris</name>
    <name type="common">Northern wild rice</name>
    <dbReference type="NCBI Taxonomy" id="103762"/>
    <lineage>
        <taxon>Eukaryota</taxon>
        <taxon>Viridiplantae</taxon>
        <taxon>Streptophyta</taxon>
        <taxon>Embryophyta</taxon>
        <taxon>Tracheophyta</taxon>
        <taxon>Spermatophyta</taxon>
        <taxon>Magnoliopsida</taxon>
        <taxon>Liliopsida</taxon>
        <taxon>Poales</taxon>
        <taxon>Poaceae</taxon>
        <taxon>BOP clade</taxon>
        <taxon>Oryzoideae</taxon>
        <taxon>Oryzeae</taxon>
        <taxon>Zizaniinae</taxon>
        <taxon>Zizania</taxon>
    </lineage>
</organism>
<keyword evidence="3" id="KW-1185">Reference proteome</keyword>